<keyword evidence="1" id="KW-1133">Transmembrane helix</keyword>
<dbReference type="Pfam" id="PF14358">
    <property type="entry name" value="DUF4405"/>
    <property type="match status" value="1"/>
</dbReference>
<feature type="transmembrane region" description="Helical" evidence="1">
    <location>
        <begin position="68"/>
        <end position="91"/>
    </location>
</feature>
<sequence length="158" mass="17858">MKINRNIVTPFISLIFVVVAITGMLMLFHLWDGYTEVLHEVLGLLFVFCAAFHILLNWKSLRGHFKKGVFLPAALAVLVLSAILVVAEITYPPVDLQIMERLTKAPVEDALKALGVDYTTAATRLQQKGVSLEEIVIFEDLWRHHDMDAEEVIDMLLE</sequence>
<comment type="caution">
    <text evidence="3">The sequence shown here is derived from an EMBL/GenBank/DDBJ whole genome shotgun (WGS) entry which is preliminary data.</text>
</comment>
<name>A0ABP8R877_9SPHI</name>
<evidence type="ECO:0000313" key="3">
    <source>
        <dbReference type="EMBL" id="GAA4520942.1"/>
    </source>
</evidence>
<accession>A0ABP8R877</accession>
<reference evidence="4" key="1">
    <citation type="journal article" date="2019" name="Int. J. Syst. Evol. Microbiol.">
        <title>The Global Catalogue of Microorganisms (GCM) 10K type strain sequencing project: providing services to taxonomists for standard genome sequencing and annotation.</title>
        <authorList>
            <consortium name="The Broad Institute Genomics Platform"/>
            <consortium name="The Broad Institute Genome Sequencing Center for Infectious Disease"/>
            <person name="Wu L."/>
            <person name="Ma J."/>
        </authorList>
    </citation>
    <scope>NUCLEOTIDE SEQUENCE [LARGE SCALE GENOMIC DNA]</scope>
    <source>
        <strain evidence="4">JCM 17858</strain>
    </source>
</reference>
<keyword evidence="4" id="KW-1185">Reference proteome</keyword>
<evidence type="ECO:0000313" key="4">
    <source>
        <dbReference type="Proteomes" id="UP001500394"/>
    </source>
</evidence>
<evidence type="ECO:0000259" key="2">
    <source>
        <dbReference type="Pfam" id="PF14358"/>
    </source>
</evidence>
<keyword evidence="1" id="KW-0812">Transmembrane</keyword>
<feature type="domain" description="Flavinylation-associated cytochrome" evidence="2">
    <location>
        <begin position="7"/>
        <end position="58"/>
    </location>
</feature>
<feature type="transmembrane region" description="Helical" evidence="1">
    <location>
        <begin position="7"/>
        <end position="31"/>
    </location>
</feature>
<dbReference type="InterPro" id="IPR025517">
    <property type="entry name" value="DUF4405"/>
</dbReference>
<feature type="transmembrane region" description="Helical" evidence="1">
    <location>
        <begin position="37"/>
        <end position="56"/>
    </location>
</feature>
<organism evidence="3 4">
    <name type="scientific">Sphingobacterium thermophilum</name>
    <dbReference type="NCBI Taxonomy" id="768534"/>
    <lineage>
        <taxon>Bacteria</taxon>
        <taxon>Pseudomonadati</taxon>
        <taxon>Bacteroidota</taxon>
        <taxon>Sphingobacteriia</taxon>
        <taxon>Sphingobacteriales</taxon>
        <taxon>Sphingobacteriaceae</taxon>
        <taxon>Sphingobacterium</taxon>
    </lineage>
</organism>
<dbReference type="Proteomes" id="UP001500394">
    <property type="component" value="Unassembled WGS sequence"/>
</dbReference>
<protein>
    <recommendedName>
        <fullName evidence="2">Flavinylation-associated cytochrome domain-containing protein</fullName>
    </recommendedName>
</protein>
<dbReference type="RefSeq" id="WP_039053108.1">
    <property type="nucleotide sequence ID" value="NZ_BAABGR010000042.1"/>
</dbReference>
<keyword evidence="1" id="KW-0472">Membrane</keyword>
<gene>
    <name evidence="3" type="ORF">GCM10023173_25680</name>
</gene>
<dbReference type="EMBL" id="BAABGR010000042">
    <property type="protein sequence ID" value="GAA4520942.1"/>
    <property type="molecule type" value="Genomic_DNA"/>
</dbReference>
<proteinExistence type="predicted"/>
<evidence type="ECO:0000256" key="1">
    <source>
        <dbReference type="SAM" id="Phobius"/>
    </source>
</evidence>